<dbReference type="InterPro" id="IPR057135">
    <property type="entry name" value="At4g27190-like_LRR"/>
</dbReference>
<comment type="caution">
    <text evidence="11">The sequence shown here is derived from an EMBL/GenBank/DDBJ whole genome shotgun (WGS) entry which is preliminary data.</text>
</comment>
<dbReference type="Pfam" id="PF00931">
    <property type="entry name" value="NB-ARC"/>
    <property type="match status" value="1"/>
</dbReference>
<dbReference type="Gene3D" id="3.80.10.10">
    <property type="entry name" value="Ribonuclease Inhibitor"/>
    <property type="match status" value="2"/>
</dbReference>
<dbReference type="PRINTS" id="PR00364">
    <property type="entry name" value="DISEASERSIST"/>
</dbReference>
<evidence type="ECO:0000313" key="11">
    <source>
        <dbReference type="EMBL" id="MCD7454738.1"/>
    </source>
</evidence>
<evidence type="ECO:0000259" key="9">
    <source>
        <dbReference type="Pfam" id="PF23247"/>
    </source>
</evidence>
<dbReference type="Gene3D" id="1.10.8.430">
    <property type="entry name" value="Helical domain of apoptotic protease-activating factors"/>
    <property type="match status" value="1"/>
</dbReference>
<dbReference type="SUPFAM" id="SSF52540">
    <property type="entry name" value="P-loop containing nucleoside triphosphate hydrolases"/>
    <property type="match status" value="1"/>
</dbReference>
<dbReference type="InterPro" id="IPR050905">
    <property type="entry name" value="Plant_NBS-LRR"/>
</dbReference>
<keyword evidence="6" id="KW-0067">ATP-binding</keyword>
<dbReference type="PANTHER" id="PTHR33463">
    <property type="entry name" value="NB-ARC DOMAIN-CONTAINING PROTEIN-RELATED"/>
    <property type="match status" value="1"/>
</dbReference>
<dbReference type="InterPro" id="IPR036388">
    <property type="entry name" value="WH-like_DNA-bd_sf"/>
</dbReference>
<gene>
    <name evidence="11" type="ORF">HAX54_025842</name>
</gene>
<dbReference type="Gene3D" id="3.40.50.300">
    <property type="entry name" value="P-loop containing nucleotide triphosphate hydrolases"/>
    <property type="match status" value="1"/>
</dbReference>
<evidence type="ECO:0000256" key="2">
    <source>
        <dbReference type="ARBA" id="ARBA00022614"/>
    </source>
</evidence>
<dbReference type="EMBL" id="JACEIK010000314">
    <property type="protein sequence ID" value="MCD7454738.1"/>
    <property type="molecule type" value="Genomic_DNA"/>
</dbReference>
<dbReference type="InterPro" id="IPR042197">
    <property type="entry name" value="Apaf_helical"/>
</dbReference>
<feature type="domain" description="NB-ARC" evidence="8">
    <location>
        <begin position="144"/>
        <end position="298"/>
    </location>
</feature>
<evidence type="ECO:0008006" key="13">
    <source>
        <dbReference type="Google" id="ProtNLM"/>
    </source>
</evidence>
<evidence type="ECO:0000256" key="1">
    <source>
        <dbReference type="ARBA" id="ARBA00008894"/>
    </source>
</evidence>
<dbReference type="InterPro" id="IPR001611">
    <property type="entry name" value="Leu-rich_rpt"/>
</dbReference>
<comment type="similarity">
    <text evidence="1">Belongs to the disease resistance NB-LRR family.</text>
</comment>
<evidence type="ECO:0000259" key="8">
    <source>
        <dbReference type="Pfam" id="PF00931"/>
    </source>
</evidence>
<keyword evidence="12" id="KW-1185">Reference proteome</keyword>
<keyword evidence="4" id="KW-0547">Nucleotide-binding</keyword>
<dbReference type="InterPro" id="IPR032675">
    <property type="entry name" value="LRR_dom_sf"/>
</dbReference>
<sequence length="1010" mass="116587">MVIEAFSILKEKVWDPYMGLEEKVETLERKVEVLISRRKDVMAEVKDAELHSSKRWKTEVENWQSRVQNLEHEFECFEQEVQQSSNRSRIGLSNRADKIHKEVEDLIEQGKFSEGIFLNVNEEKGQPLVTTNLKGQTFDQSLREVLVFLGEVSSIGIYGMGGVGKTTLAMHIHNHLLKESRFSGYVYWVTVSQDFTVTKLQNDIAKALDLYLSTEDDNKKRAAKLYQNLKRKESFVLILDDVWTNFDVKKVGIPLEIGGGKLIITSRSVEVCDRISCQKKVKVATLSMTESWELFVETLGHSGDLPMEIEEIAKRMTKKCDGLPLGVITMAASMRGVSDIFEWRDAFEEFTESCMQMENMNNEVFPILRCSYNRLRDPRLQKCFLYCCLYPEDFKIERDELIRLFIVEELLVKRNSRGAEFDQGHAVLNKLERACLLESVVNYRGERCMRMHDLVREMALQIGRDEFKWMVKAGAQLVKIPGDQEWLADLDKVSLMVNDVEEIPLGLSYIRSRLTTLSLLRNRRLHHVVNSFFVQLPLLRVLDLSYTVIQQLPSSVSNLESLSALLLRFCDKLRFVPLLNKLKNLIELDLCGTSITEVPEGLESLVNLRCLDMTRFMSIIPFKRPPINMFARLSNLQTLLIPFGVQVEDLEGMKQLEEFQGEFVDICSFNKFVKYRQHCRQPRFFEIALDPRIVFNLYPNLRRIEDIMRFTVKRVILIHLVLTIDNGEMLSYDLVEEEAGGSVALLPLDTQELEIWYCDFRTMSNSLIVASPSLIQLKDLKRIKICKCHGIECLLRLSNCKSTAEKTMGDHGITSTCNPLQSVEKLDLKFLDDFTGLFKLESGEALPPFGTFSHLQHLDISDCNKMRKLIPRWLLQYLVNLTVIDVRRCNEMEEIITEDEEEQVSSNHRKSISDDEVILPKLRVLCLENLPHLKSIYKGRVTCDSIEHITVLSCRELKRLPFTLSVCNGQPSTPPALESIKMDESSWESLEWDHPQYKNVLHCSVKKPMR</sequence>
<dbReference type="InterPro" id="IPR027417">
    <property type="entry name" value="P-loop_NTPase"/>
</dbReference>
<dbReference type="Pfam" id="PF23559">
    <property type="entry name" value="WHD_DRP"/>
    <property type="match status" value="1"/>
</dbReference>
<dbReference type="InterPro" id="IPR002182">
    <property type="entry name" value="NB-ARC"/>
</dbReference>
<keyword evidence="7" id="KW-0175">Coiled coil</keyword>
<dbReference type="Pfam" id="PF13855">
    <property type="entry name" value="LRR_8"/>
    <property type="match status" value="1"/>
</dbReference>
<evidence type="ECO:0000259" key="10">
    <source>
        <dbReference type="Pfam" id="PF23559"/>
    </source>
</evidence>
<evidence type="ECO:0000256" key="6">
    <source>
        <dbReference type="ARBA" id="ARBA00022840"/>
    </source>
</evidence>
<dbReference type="Pfam" id="PF23247">
    <property type="entry name" value="LRR_RPS2"/>
    <property type="match status" value="1"/>
</dbReference>
<proteinExistence type="inferred from homology"/>
<dbReference type="Gene3D" id="1.10.10.10">
    <property type="entry name" value="Winged helix-like DNA-binding domain superfamily/Winged helix DNA-binding domain"/>
    <property type="match status" value="1"/>
</dbReference>
<evidence type="ECO:0000313" key="12">
    <source>
        <dbReference type="Proteomes" id="UP000823775"/>
    </source>
</evidence>
<dbReference type="Proteomes" id="UP000823775">
    <property type="component" value="Unassembled WGS sequence"/>
</dbReference>
<keyword evidence="3" id="KW-0677">Repeat</keyword>
<evidence type="ECO:0000256" key="7">
    <source>
        <dbReference type="SAM" id="Coils"/>
    </source>
</evidence>
<organism evidence="11 12">
    <name type="scientific">Datura stramonium</name>
    <name type="common">Jimsonweed</name>
    <name type="synonym">Common thornapple</name>
    <dbReference type="NCBI Taxonomy" id="4076"/>
    <lineage>
        <taxon>Eukaryota</taxon>
        <taxon>Viridiplantae</taxon>
        <taxon>Streptophyta</taxon>
        <taxon>Embryophyta</taxon>
        <taxon>Tracheophyta</taxon>
        <taxon>Spermatophyta</taxon>
        <taxon>Magnoliopsida</taxon>
        <taxon>eudicotyledons</taxon>
        <taxon>Gunneridae</taxon>
        <taxon>Pentapetalae</taxon>
        <taxon>asterids</taxon>
        <taxon>lamiids</taxon>
        <taxon>Solanales</taxon>
        <taxon>Solanaceae</taxon>
        <taxon>Solanoideae</taxon>
        <taxon>Datureae</taxon>
        <taxon>Datura</taxon>
    </lineage>
</organism>
<evidence type="ECO:0000256" key="3">
    <source>
        <dbReference type="ARBA" id="ARBA00022737"/>
    </source>
</evidence>
<dbReference type="SUPFAM" id="SSF52058">
    <property type="entry name" value="L domain-like"/>
    <property type="match status" value="1"/>
</dbReference>
<evidence type="ECO:0000256" key="5">
    <source>
        <dbReference type="ARBA" id="ARBA00022821"/>
    </source>
</evidence>
<feature type="domain" description="Disease resistance protein At4g27190-like leucine-rich repeats" evidence="9">
    <location>
        <begin position="839"/>
        <end position="967"/>
    </location>
</feature>
<dbReference type="SMART" id="SM00369">
    <property type="entry name" value="LRR_TYP"/>
    <property type="match status" value="2"/>
</dbReference>
<accession>A0ABS8S780</accession>
<dbReference type="InterPro" id="IPR003591">
    <property type="entry name" value="Leu-rich_rpt_typical-subtyp"/>
</dbReference>
<evidence type="ECO:0000256" key="4">
    <source>
        <dbReference type="ARBA" id="ARBA00022741"/>
    </source>
</evidence>
<dbReference type="InterPro" id="IPR058922">
    <property type="entry name" value="WHD_DRP"/>
</dbReference>
<keyword evidence="5" id="KW-0611">Plant defense</keyword>
<keyword evidence="2" id="KW-0433">Leucine-rich repeat</keyword>
<protein>
    <recommendedName>
        <fullName evidence="13">NB-ARC domain-containing protein</fullName>
    </recommendedName>
</protein>
<feature type="domain" description="Disease resistance protein winged helix" evidence="10">
    <location>
        <begin position="389"/>
        <end position="459"/>
    </location>
</feature>
<name>A0ABS8S780_DATST</name>
<reference evidence="11 12" key="1">
    <citation type="journal article" date="2021" name="BMC Genomics">
        <title>Datura genome reveals duplications of psychoactive alkaloid biosynthetic genes and high mutation rate following tissue culture.</title>
        <authorList>
            <person name="Rajewski A."/>
            <person name="Carter-House D."/>
            <person name="Stajich J."/>
            <person name="Litt A."/>
        </authorList>
    </citation>
    <scope>NUCLEOTIDE SEQUENCE [LARGE SCALE GENOMIC DNA]</scope>
    <source>
        <strain evidence="11">AR-01</strain>
    </source>
</reference>
<dbReference type="PANTHER" id="PTHR33463:SF187">
    <property type="entry name" value="AND NB-ARC DOMAIN DISEASE RESISTANCE PROTEIN, PUTATIVE-RELATED"/>
    <property type="match status" value="1"/>
</dbReference>
<feature type="coiled-coil region" evidence="7">
    <location>
        <begin position="17"/>
        <end position="87"/>
    </location>
</feature>